<reference evidence="4" key="3">
    <citation type="submission" date="2023-08" db="EMBL/GenBank/DDBJ databases">
        <authorList>
            <person name="Sun Q."/>
            <person name="Ohkuma M."/>
        </authorList>
    </citation>
    <scope>NUCLEOTIDE SEQUENCE</scope>
    <source>
        <strain evidence="4">JCM 4205</strain>
    </source>
</reference>
<gene>
    <name evidence="5" type="ORF">CP977_04290</name>
    <name evidence="4" type="ORF">GCM10010497_26900</name>
</gene>
<keyword evidence="2" id="KW-0732">Signal</keyword>
<feature type="domain" description="Right handed beta helix" evidence="3">
    <location>
        <begin position="102"/>
        <end position="241"/>
    </location>
</feature>
<dbReference type="EMBL" id="CP023693">
    <property type="protein sequence ID" value="QEV31479.1"/>
    <property type="molecule type" value="Genomic_DNA"/>
</dbReference>
<dbReference type="InterPro" id="IPR011050">
    <property type="entry name" value="Pectin_lyase_fold/virulence"/>
</dbReference>
<dbReference type="Proteomes" id="UP000326029">
    <property type="component" value="Chromosome"/>
</dbReference>
<dbReference type="InterPro" id="IPR039448">
    <property type="entry name" value="Beta_helix"/>
</dbReference>
<reference evidence="4 7" key="1">
    <citation type="journal article" date="2014" name="Int. J. Syst. Evol. Microbiol.">
        <title>Complete genome sequence of Corynebacterium casei LMG S-19264T (=DSM 44701T), isolated from a smear-ripened cheese.</title>
        <authorList>
            <consortium name="US DOE Joint Genome Institute (JGI-PGF)"/>
            <person name="Walter F."/>
            <person name="Albersmeier A."/>
            <person name="Kalinowski J."/>
            <person name="Ruckert C."/>
        </authorList>
    </citation>
    <scope>NUCLEOTIDE SEQUENCE [LARGE SCALE GENOMIC DNA]</scope>
    <source>
        <strain evidence="4 7">JCM 4205</strain>
    </source>
</reference>
<keyword evidence="6" id="KW-1185">Reference proteome</keyword>
<evidence type="ECO:0000313" key="5">
    <source>
        <dbReference type="EMBL" id="QEV31479.1"/>
    </source>
</evidence>
<reference evidence="5 6" key="2">
    <citation type="submission" date="2017-09" db="EMBL/GenBank/DDBJ databases">
        <authorList>
            <person name="Lee N."/>
            <person name="Cho B.-K."/>
        </authorList>
    </citation>
    <scope>NUCLEOTIDE SEQUENCE [LARGE SCALE GENOMIC DNA]</scope>
    <source>
        <strain evidence="5 6">ATCC 19740</strain>
    </source>
</reference>
<protein>
    <submittedName>
        <fullName evidence="5">DUF1565 domain-containing protein</fullName>
    </submittedName>
</protein>
<sequence length="358" mass="37743">MTRRQIALVACAVAAVTTGLGAAPPTTPEASAASRNVHRVKPGESIQKAVDAAKPGDSIVLAPGTYRESVTITTSDLTLRGSTVFPTVIVPGKAATGACAEAGHGICVTGTAQRPVEDVTVRSLTLRNFTRNGLWASRTDRLTVRGVTAEKNGNWGIAQERSVRSVLTGNTARDNGDAGLFVSNTTDTEEGAVDAKGTLISHNRLSGNRIGLTVRRLRNVTVDRNEATGNCAAVFVVGDESTPRAGAMSLRRNHIHDNNKYCPKTPRLPFLQGSGIVLTGAEETLVAENRIEDNRGTSPLSGGIVLFKSFVGALNERNEIRDNVVLRNGTADLANRDTGKGNTFRGNTCEVSEPAGMC</sequence>
<dbReference type="PANTHER" id="PTHR22990">
    <property type="entry name" value="F-BOX ONLY PROTEIN"/>
    <property type="match status" value="1"/>
</dbReference>
<evidence type="ECO:0000313" key="7">
    <source>
        <dbReference type="Proteomes" id="UP000642014"/>
    </source>
</evidence>
<dbReference type="Gene3D" id="2.160.20.10">
    <property type="entry name" value="Single-stranded right-handed beta-helix, Pectin lyase-like"/>
    <property type="match status" value="1"/>
</dbReference>
<dbReference type="AlphaFoldDB" id="A0AAV4KG77"/>
<name>A0AAV4KG77_9ACTN</name>
<evidence type="ECO:0000259" key="3">
    <source>
        <dbReference type="Pfam" id="PF13229"/>
    </source>
</evidence>
<dbReference type="SMART" id="SM00710">
    <property type="entry name" value="PbH1"/>
    <property type="match status" value="7"/>
</dbReference>
<evidence type="ECO:0000256" key="2">
    <source>
        <dbReference type="SAM" id="SignalP"/>
    </source>
</evidence>
<dbReference type="GeneID" id="95452986"/>
<dbReference type="RefSeq" id="WP_062757666.1">
    <property type="nucleotide sequence ID" value="NZ_BMSJ01000004.1"/>
</dbReference>
<keyword evidence="1" id="KW-0677">Repeat</keyword>
<dbReference type="PANTHER" id="PTHR22990:SF15">
    <property type="entry name" value="F-BOX ONLY PROTEIN 10"/>
    <property type="match status" value="1"/>
</dbReference>
<organism evidence="4 7">
    <name type="scientific">Streptomyces cinereoruber</name>
    <dbReference type="NCBI Taxonomy" id="67260"/>
    <lineage>
        <taxon>Bacteria</taxon>
        <taxon>Bacillati</taxon>
        <taxon>Actinomycetota</taxon>
        <taxon>Actinomycetes</taxon>
        <taxon>Kitasatosporales</taxon>
        <taxon>Streptomycetaceae</taxon>
        <taxon>Streptomyces</taxon>
    </lineage>
</organism>
<proteinExistence type="predicted"/>
<feature type="chain" id="PRO_5043640938" evidence="2">
    <location>
        <begin position="23"/>
        <end position="358"/>
    </location>
</feature>
<evidence type="ECO:0000313" key="4">
    <source>
        <dbReference type="EMBL" id="GGR23294.1"/>
    </source>
</evidence>
<dbReference type="InterPro" id="IPR012334">
    <property type="entry name" value="Pectin_lyas_fold"/>
</dbReference>
<accession>A0AAV4KG77</accession>
<feature type="signal peptide" evidence="2">
    <location>
        <begin position="1"/>
        <end position="22"/>
    </location>
</feature>
<dbReference type="Proteomes" id="UP000642014">
    <property type="component" value="Unassembled WGS sequence"/>
</dbReference>
<evidence type="ECO:0000313" key="6">
    <source>
        <dbReference type="Proteomes" id="UP000326029"/>
    </source>
</evidence>
<dbReference type="InterPro" id="IPR051550">
    <property type="entry name" value="SCF-Subunits/Alg-Epimerases"/>
</dbReference>
<dbReference type="InterPro" id="IPR006626">
    <property type="entry name" value="PbH1"/>
</dbReference>
<evidence type="ECO:0000256" key="1">
    <source>
        <dbReference type="ARBA" id="ARBA00022737"/>
    </source>
</evidence>
<dbReference type="SUPFAM" id="SSF51126">
    <property type="entry name" value="Pectin lyase-like"/>
    <property type="match status" value="1"/>
</dbReference>
<dbReference type="EMBL" id="BMSJ01000004">
    <property type="protein sequence ID" value="GGR23294.1"/>
    <property type="molecule type" value="Genomic_DNA"/>
</dbReference>
<dbReference type="Pfam" id="PF13229">
    <property type="entry name" value="Beta_helix"/>
    <property type="match status" value="1"/>
</dbReference>